<sequence length="717" mass="75615">MHLTRSYTWTSLIFFVKISSLYAQISYGPCPNMCSGHGHCASHYGECSCFTGYTGADCSLRTCPQGNAWADVATNDDTAHNMAECSNKGKCDQLLGKCVCDGNFEGVACERKKCPNNCNNSGRCVSAKLHASMQDPGFLTKSSGCTSSTICLDGPCDNRDYTLCRGTYNYVTPWDANKMQVCKCDEGYLGYDCSIKKCPTGDDPLTVGQLNEVQFLQCQATGGTFTLTFMGQTTTAVSASSSLSEFTSIVSALQTITNTGTDAKISVSWTNAADEVCSSGGNDIQITFLQDFGDLPLLIPDGGNLVHSIAGTNPLITSQGLVTGTKESDVCSNRGSCTEATGVCDCLDDWMTSNGANGPGTRGDCGYDSGTASTKCPGDDNNSLACLGLGVCSGSPDYRCVCQEGRYGADCALMACPTGKSWTAAPIAGHNSAHAHTECSDMGMCDPTSGACTCADGFSGAACEYLDCPGINGLDCSGNGVCYSMKQLAQLATSNGYPTPYTYGLDPNNPLTWDHDQIRGCLCSDGFEGYDCSLKTCPKGDDPLTPHQNNEIQTIECQDSDDTGSFTISFRGQPTSTIQAHDTAADLETKLNQIPTIERVIVGYADPAIYVGATGLAADSLQVCRASNQVVTVEFQSPTGNVPLMTVINEENIDGNLSVQRDTAGNKEYKMCSGRGLCNRKTGLCECVHGFGSSDGQGNVGNRGDCGYQSPVLLEEV</sequence>
<accession>A0A7S2JX95</accession>
<dbReference type="Pfam" id="PF07974">
    <property type="entry name" value="EGF_2"/>
    <property type="match status" value="1"/>
</dbReference>
<keyword evidence="2" id="KW-0677">Repeat</keyword>
<feature type="disulfide bond" evidence="4">
    <location>
        <begin position="49"/>
        <end position="58"/>
    </location>
</feature>
<evidence type="ECO:0000256" key="5">
    <source>
        <dbReference type="SAM" id="SignalP"/>
    </source>
</evidence>
<feature type="disulfide bond" evidence="4">
    <location>
        <begin position="402"/>
        <end position="411"/>
    </location>
</feature>
<evidence type="ECO:0000256" key="1">
    <source>
        <dbReference type="ARBA" id="ARBA00022536"/>
    </source>
</evidence>
<evidence type="ECO:0000259" key="6">
    <source>
        <dbReference type="PROSITE" id="PS50026"/>
    </source>
</evidence>
<feature type="signal peptide" evidence="5">
    <location>
        <begin position="1"/>
        <end position="23"/>
    </location>
</feature>
<reference evidence="7" key="1">
    <citation type="submission" date="2021-01" db="EMBL/GenBank/DDBJ databases">
        <authorList>
            <person name="Corre E."/>
            <person name="Pelletier E."/>
            <person name="Niang G."/>
            <person name="Scheremetjew M."/>
            <person name="Finn R."/>
            <person name="Kale V."/>
            <person name="Holt S."/>
            <person name="Cochrane G."/>
            <person name="Meng A."/>
            <person name="Brown T."/>
            <person name="Cohen L."/>
        </authorList>
    </citation>
    <scope>NUCLEOTIDE SEQUENCE</scope>
    <source>
        <strain evidence="7">B650</strain>
    </source>
</reference>
<dbReference type="PANTHER" id="PTHR11219">
    <property type="entry name" value="TENEURIN AND N-ACETYLGLUCOSAMINE-1-PHOSPHODIESTER ALPHA-N-ACETYLGLUCOSAMINIDASE"/>
    <property type="match status" value="1"/>
</dbReference>
<feature type="chain" id="PRO_5030672031" description="EGF-like domain-containing protein" evidence="5">
    <location>
        <begin position="24"/>
        <end position="717"/>
    </location>
</feature>
<keyword evidence="5" id="KW-0732">Signal</keyword>
<feature type="domain" description="EGF-like" evidence="6">
    <location>
        <begin position="26"/>
        <end position="59"/>
    </location>
</feature>
<name>A0A7S2JX95_9STRA</name>
<proteinExistence type="predicted"/>
<gene>
    <name evidence="7" type="ORF">LDAN0321_LOCUS2436</name>
</gene>
<feature type="disulfide bond" evidence="4">
    <location>
        <begin position="100"/>
        <end position="109"/>
    </location>
</feature>
<protein>
    <recommendedName>
        <fullName evidence="6">EGF-like domain-containing protein</fullName>
    </recommendedName>
</protein>
<dbReference type="PRINTS" id="PR00011">
    <property type="entry name" value="EGFLAMININ"/>
</dbReference>
<evidence type="ECO:0000313" key="7">
    <source>
        <dbReference type="EMBL" id="CAD9560207.1"/>
    </source>
</evidence>
<dbReference type="AlphaFoldDB" id="A0A7S2JX95"/>
<dbReference type="InterPro" id="IPR013111">
    <property type="entry name" value="EGF_extracell"/>
</dbReference>
<organism evidence="7">
    <name type="scientific">Leptocylindrus danicus</name>
    <dbReference type="NCBI Taxonomy" id="163516"/>
    <lineage>
        <taxon>Eukaryota</taxon>
        <taxon>Sar</taxon>
        <taxon>Stramenopiles</taxon>
        <taxon>Ochrophyta</taxon>
        <taxon>Bacillariophyta</taxon>
        <taxon>Coscinodiscophyceae</taxon>
        <taxon>Chaetocerotophycidae</taxon>
        <taxon>Leptocylindrales</taxon>
        <taxon>Leptocylindraceae</taxon>
        <taxon>Leptocylindrus</taxon>
    </lineage>
</organism>
<dbReference type="Gene3D" id="2.10.25.10">
    <property type="entry name" value="Laminin"/>
    <property type="match status" value="3"/>
</dbReference>
<dbReference type="Pfam" id="PF23106">
    <property type="entry name" value="EGF_Teneurin"/>
    <property type="match status" value="1"/>
</dbReference>
<evidence type="ECO:0000256" key="3">
    <source>
        <dbReference type="ARBA" id="ARBA00023157"/>
    </source>
</evidence>
<dbReference type="InterPro" id="IPR000742">
    <property type="entry name" value="EGF"/>
</dbReference>
<dbReference type="EMBL" id="HBGY01003993">
    <property type="protein sequence ID" value="CAD9560207.1"/>
    <property type="molecule type" value="Transcribed_RNA"/>
</dbReference>
<feature type="disulfide bond" evidence="4">
    <location>
        <begin position="30"/>
        <end position="40"/>
    </location>
</feature>
<dbReference type="PROSITE" id="PS50026">
    <property type="entry name" value="EGF_3"/>
    <property type="match status" value="3"/>
</dbReference>
<dbReference type="PANTHER" id="PTHR11219:SF69">
    <property type="entry name" value="TENEURIN-A"/>
    <property type="match status" value="1"/>
</dbReference>
<keyword evidence="1 4" id="KW-0245">EGF-like domain</keyword>
<dbReference type="SMART" id="SM00181">
    <property type="entry name" value="EGF"/>
    <property type="match status" value="6"/>
</dbReference>
<dbReference type="InterPro" id="IPR051216">
    <property type="entry name" value="Teneurin"/>
</dbReference>
<feature type="domain" description="EGF-like" evidence="6">
    <location>
        <begin position="75"/>
        <end position="110"/>
    </location>
</feature>
<evidence type="ECO:0000256" key="2">
    <source>
        <dbReference type="ARBA" id="ARBA00022737"/>
    </source>
</evidence>
<keyword evidence="3 4" id="KW-1015">Disulfide bond</keyword>
<dbReference type="PROSITE" id="PS01186">
    <property type="entry name" value="EGF_2"/>
    <property type="match status" value="2"/>
</dbReference>
<feature type="domain" description="EGF-like" evidence="6">
    <location>
        <begin position="377"/>
        <end position="412"/>
    </location>
</feature>
<comment type="caution">
    <text evidence="4">Lacks conserved residue(s) required for the propagation of feature annotation.</text>
</comment>
<evidence type="ECO:0000256" key="4">
    <source>
        <dbReference type="PROSITE-ProRule" id="PRU00076"/>
    </source>
</evidence>
<dbReference type="PROSITE" id="PS00022">
    <property type="entry name" value="EGF_1"/>
    <property type="match status" value="4"/>
</dbReference>